<protein>
    <submittedName>
        <fullName evidence="1">Uncharacterized protein</fullName>
    </submittedName>
</protein>
<keyword evidence="2" id="KW-1185">Reference proteome</keyword>
<evidence type="ECO:0000313" key="1">
    <source>
        <dbReference type="EMBL" id="KAF9456103.1"/>
    </source>
</evidence>
<dbReference type="Gene3D" id="3.60.130.30">
    <property type="match status" value="1"/>
</dbReference>
<proteinExistence type="predicted"/>
<organism evidence="1 2">
    <name type="scientific">Collybia nuda</name>
    <dbReference type="NCBI Taxonomy" id="64659"/>
    <lineage>
        <taxon>Eukaryota</taxon>
        <taxon>Fungi</taxon>
        <taxon>Dikarya</taxon>
        <taxon>Basidiomycota</taxon>
        <taxon>Agaricomycotina</taxon>
        <taxon>Agaricomycetes</taxon>
        <taxon>Agaricomycetidae</taxon>
        <taxon>Agaricales</taxon>
        <taxon>Tricholomatineae</taxon>
        <taxon>Clitocybaceae</taxon>
        <taxon>Collybia</taxon>
    </lineage>
</organism>
<sequence length="236" mass="27566">MPDSLKSKLLDLFYVVFPDSLQDIDTALLGVNYEYQSTHWDWYNRYATRGDGAPSWIHPDLLSREGIKESTTSQFFPRQSKEARDNCERIERFQEVFNEVFERQRTMIEKLLPENCNILRQWVECLPTNDFCPFYPFGGVVLNFNVTTRCHRDWKDQDLCMVIAIADCVGGDLGLEEPGFLSDMNNGDMVIFKSASTTHFNMDYKGKRASMVFHTDRASRGWVEDNNGWHNNEFFH</sequence>
<dbReference type="AlphaFoldDB" id="A0A9P5XSM3"/>
<dbReference type="Proteomes" id="UP000807353">
    <property type="component" value="Unassembled WGS sequence"/>
</dbReference>
<name>A0A9P5XSM3_9AGAR</name>
<comment type="caution">
    <text evidence="1">The sequence shown here is derived from an EMBL/GenBank/DDBJ whole genome shotgun (WGS) entry which is preliminary data.</text>
</comment>
<dbReference type="OrthoDB" id="3017944at2759"/>
<dbReference type="EMBL" id="MU150461">
    <property type="protein sequence ID" value="KAF9456103.1"/>
    <property type="molecule type" value="Genomic_DNA"/>
</dbReference>
<reference evidence="1" key="1">
    <citation type="submission" date="2020-11" db="EMBL/GenBank/DDBJ databases">
        <authorList>
            <consortium name="DOE Joint Genome Institute"/>
            <person name="Ahrendt S."/>
            <person name="Riley R."/>
            <person name="Andreopoulos W."/>
            <person name="Labutti K."/>
            <person name="Pangilinan J."/>
            <person name="Ruiz-Duenas F.J."/>
            <person name="Barrasa J.M."/>
            <person name="Sanchez-Garcia M."/>
            <person name="Camarero S."/>
            <person name="Miyauchi S."/>
            <person name="Serrano A."/>
            <person name="Linde D."/>
            <person name="Babiker R."/>
            <person name="Drula E."/>
            <person name="Ayuso-Fernandez I."/>
            <person name="Pacheco R."/>
            <person name="Padilla G."/>
            <person name="Ferreira P."/>
            <person name="Barriuso J."/>
            <person name="Kellner H."/>
            <person name="Castanera R."/>
            <person name="Alfaro M."/>
            <person name="Ramirez L."/>
            <person name="Pisabarro A.G."/>
            <person name="Kuo A."/>
            <person name="Tritt A."/>
            <person name="Lipzen A."/>
            <person name="He G."/>
            <person name="Yan M."/>
            <person name="Ng V."/>
            <person name="Cullen D."/>
            <person name="Martin F."/>
            <person name="Rosso M.-N."/>
            <person name="Henrissat B."/>
            <person name="Hibbett D."/>
            <person name="Martinez A.T."/>
            <person name="Grigoriev I.V."/>
        </authorList>
    </citation>
    <scope>NUCLEOTIDE SEQUENCE</scope>
    <source>
        <strain evidence="1">CBS 247.69</strain>
    </source>
</reference>
<evidence type="ECO:0000313" key="2">
    <source>
        <dbReference type="Proteomes" id="UP000807353"/>
    </source>
</evidence>
<accession>A0A9P5XSM3</accession>
<gene>
    <name evidence="1" type="ORF">BDZ94DRAFT_1352025</name>
</gene>